<feature type="domain" description="MHD" evidence="13">
    <location>
        <begin position="317"/>
        <end position="553"/>
    </location>
</feature>
<evidence type="ECO:0000256" key="4">
    <source>
        <dbReference type="ARBA" id="ARBA00022448"/>
    </source>
</evidence>
<accession>A0A9W7CFY5</accession>
<keyword evidence="8 11" id="KW-0333">Golgi apparatus</keyword>
<gene>
    <name evidence="14" type="ORF">TrLO_g6682</name>
</gene>
<evidence type="ECO:0000256" key="12">
    <source>
        <dbReference type="SAM" id="MobiDB-lite"/>
    </source>
</evidence>
<feature type="compositionally biased region" description="Polar residues" evidence="12">
    <location>
        <begin position="246"/>
        <end position="261"/>
    </location>
</feature>
<keyword evidence="15" id="KW-1185">Reference proteome</keyword>
<keyword evidence="4 11" id="KW-0813">Transport</keyword>
<dbReference type="GO" id="GO:0015031">
    <property type="term" value="P:protein transport"/>
    <property type="evidence" value="ECO:0007669"/>
    <property type="project" value="UniProtKB-KW"/>
</dbReference>
<dbReference type="SUPFAM" id="SSF49447">
    <property type="entry name" value="Second domain of Mu2 adaptin subunit (ap50) of ap2 adaptor"/>
    <property type="match status" value="1"/>
</dbReference>
<dbReference type="PANTHER" id="PTHR10121">
    <property type="entry name" value="COATOMER SUBUNIT DELTA"/>
    <property type="match status" value="1"/>
</dbReference>
<feature type="region of interest" description="Disordered" evidence="12">
    <location>
        <begin position="179"/>
        <end position="262"/>
    </location>
</feature>
<name>A0A9W7CFY5_9STRA</name>
<keyword evidence="5 11" id="KW-0963">Cytoplasm</keyword>
<dbReference type="PROSITE" id="PS51072">
    <property type="entry name" value="MHD"/>
    <property type="match status" value="1"/>
</dbReference>
<comment type="subunit">
    <text evidence="3 11">Oligomeric complex that consists of at least the alpha, beta, beta', gamma, delta, epsilon and zeta subunits.</text>
</comment>
<dbReference type="Gene3D" id="3.30.450.60">
    <property type="match status" value="1"/>
</dbReference>
<keyword evidence="9 11" id="KW-0472">Membrane</keyword>
<dbReference type="InterPro" id="IPR028565">
    <property type="entry name" value="MHD"/>
</dbReference>
<evidence type="ECO:0000259" key="13">
    <source>
        <dbReference type="PROSITE" id="PS51072"/>
    </source>
</evidence>
<dbReference type="InterPro" id="IPR036168">
    <property type="entry name" value="AP2_Mu_C_sf"/>
</dbReference>
<dbReference type="Proteomes" id="UP001165122">
    <property type="component" value="Unassembled WGS sequence"/>
</dbReference>
<keyword evidence="6 11" id="KW-0931">ER-Golgi transport</keyword>
<dbReference type="InterPro" id="IPR011012">
    <property type="entry name" value="Longin-like_dom_sf"/>
</dbReference>
<dbReference type="OrthoDB" id="10266042at2759"/>
<sequence length="553" mass="58691">MVVLSCSITTKGGKPLLSRQFCEMSRMRVEGLLAAFPKLMGTGRSKQHQFVDTDTVRYIYQPIESLFILLITNRASNIVEDLETLRLLSKVVPDVAGGVTEDKICDAVFELIFAFDEVLTSGGYKEGLPLSTIKANLEMESHEEKLHMMIKQSKEDAAKDEAKRQAKAIKERQMQMIKQQLGGGGPPSASGMQGFGGGGNSMGGGSQDPFSMMGMSDPYSQNQGGGGDLGGGGMGGDGDSYGGGSASFNPSQGTATVSSAPRNVKVGMKLGGKKAKGKKDDLMHMMAAEDGLSPMPLAPTRPGVASMEVAPLPAAPQHPVTLLVEEKVSVSMSAEGEVQSCEIKGILSLTANEDAGANVVSTVDKAAIDASSLPFSVNTHPKIDKKIWEQGGQLAIKGGKSIPIGRPIGVLRWSYNDTEACPLTLTCWVEEDGGSMNLNLEYEAKPGVSLKDVSIIIPGVHNAPRVSEVDGQYKHDTVSGSLIWYNAVIDDSNSSGALEFNVEGASADFFPIPIKFTSDKLFFPFNLVSVQGGSGDVKYDLQKSLCPDQYICG</sequence>
<protein>
    <recommendedName>
        <fullName evidence="11">Coatomer subunit delta</fullName>
    </recommendedName>
</protein>
<keyword evidence="7 11" id="KW-0653">Protein transport</keyword>
<proteinExistence type="inferred from homology"/>
<evidence type="ECO:0000256" key="11">
    <source>
        <dbReference type="RuleBase" id="RU366052"/>
    </source>
</evidence>
<dbReference type="GO" id="GO:0000139">
    <property type="term" value="C:Golgi membrane"/>
    <property type="evidence" value="ECO:0007669"/>
    <property type="project" value="UniProtKB-SubCell"/>
</dbReference>
<evidence type="ECO:0000256" key="10">
    <source>
        <dbReference type="ARBA" id="ARBA00023329"/>
    </source>
</evidence>
<evidence type="ECO:0000256" key="3">
    <source>
        <dbReference type="ARBA" id="ARBA00011775"/>
    </source>
</evidence>
<dbReference type="EMBL" id="BRXW01000065">
    <property type="protein sequence ID" value="GMI03901.1"/>
    <property type="molecule type" value="Genomic_DNA"/>
</dbReference>
<evidence type="ECO:0000256" key="5">
    <source>
        <dbReference type="ARBA" id="ARBA00022490"/>
    </source>
</evidence>
<feature type="compositionally biased region" description="Gly residues" evidence="12">
    <location>
        <begin position="223"/>
        <end position="245"/>
    </location>
</feature>
<organism evidence="14 15">
    <name type="scientific">Triparma laevis f. longispina</name>
    <dbReference type="NCBI Taxonomy" id="1714387"/>
    <lineage>
        <taxon>Eukaryota</taxon>
        <taxon>Sar</taxon>
        <taxon>Stramenopiles</taxon>
        <taxon>Ochrophyta</taxon>
        <taxon>Bolidophyceae</taxon>
        <taxon>Parmales</taxon>
        <taxon>Triparmaceae</taxon>
        <taxon>Triparma</taxon>
    </lineage>
</organism>
<comment type="subcellular location">
    <subcellularLocation>
        <location evidence="11">Cytoplasm</location>
    </subcellularLocation>
    <subcellularLocation>
        <location evidence="1 11">Golgi apparatus membrane</location>
        <topology evidence="1 11">Peripheral membrane protein</topology>
        <orientation evidence="1 11">Cytoplasmic side</orientation>
    </subcellularLocation>
    <subcellularLocation>
        <location evidence="11">Cytoplasmic vesicle</location>
        <location evidence="11">COPI-coated vesicle membrane</location>
        <topology evidence="11">Peripheral membrane protein</topology>
        <orientation evidence="11">Cytoplasmic side</orientation>
    </subcellularLocation>
</comment>
<keyword evidence="10" id="KW-0968">Cytoplasmic vesicle</keyword>
<dbReference type="GO" id="GO:0051645">
    <property type="term" value="P:Golgi localization"/>
    <property type="evidence" value="ECO:0007669"/>
    <property type="project" value="TreeGrafter"/>
</dbReference>
<evidence type="ECO:0000256" key="6">
    <source>
        <dbReference type="ARBA" id="ARBA00022892"/>
    </source>
</evidence>
<dbReference type="SUPFAM" id="SSF64356">
    <property type="entry name" value="SNARE-like"/>
    <property type="match status" value="1"/>
</dbReference>
<evidence type="ECO:0000313" key="14">
    <source>
        <dbReference type="EMBL" id="GMI03901.1"/>
    </source>
</evidence>
<dbReference type="FunFam" id="3.30.450.60:FF:000003">
    <property type="entry name" value="Coatomer subunit delta"/>
    <property type="match status" value="1"/>
</dbReference>
<evidence type="ECO:0000256" key="2">
    <source>
        <dbReference type="ARBA" id="ARBA00010516"/>
    </source>
</evidence>
<dbReference type="Pfam" id="PF00928">
    <property type="entry name" value="Adap_comp_sub"/>
    <property type="match status" value="1"/>
</dbReference>
<dbReference type="CDD" id="cd14830">
    <property type="entry name" value="Delta_COP_N"/>
    <property type="match status" value="1"/>
</dbReference>
<dbReference type="AlphaFoldDB" id="A0A9W7CFY5"/>
<dbReference type="GO" id="GO:0006890">
    <property type="term" value="P:retrograde vesicle-mediated transport, Golgi to endoplasmic reticulum"/>
    <property type="evidence" value="ECO:0007669"/>
    <property type="project" value="UniProtKB-UniRule"/>
</dbReference>
<feature type="compositionally biased region" description="Gly residues" evidence="12">
    <location>
        <begin position="193"/>
        <end position="206"/>
    </location>
</feature>
<dbReference type="GO" id="GO:0006888">
    <property type="term" value="P:endoplasmic reticulum to Golgi vesicle-mediated transport"/>
    <property type="evidence" value="ECO:0007669"/>
    <property type="project" value="TreeGrafter"/>
</dbReference>
<dbReference type="GO" id="GO:0030126">
    <property type="term" value="C:COPI vesicle coat"/>
    <property type="evidence" value="ECO:0007669"/>
    <property type="project" value="UniProtKB-UniRule"/>
</dbReference>
<dbReference type="CDD" id="cd09254">
    <property type="entry name" value="AP_delta-COPI_MHD"/>
    <property type="match status" value="1"/>
</dbReference>
<reference evidence="15" key="1">
    <citation type="journal article" date="2023" name="Commun. Biol.">
        <title>Genome analysis of Parmales, the sister group of diatoms, reveals the evolutionary specialization of diatoms from phago-mixotrophs to photoautotrophs.</title>
        <authorList>
            <person name="Ban H."/>
            <person name="Sato S."/>
            <person name="Yoshikawa S."/>
            <person name="Yamada K."/>
            <person name="Nakamura Y."/>
            <person name="Ichinomiya M."/>
            <person name="Sato N."/>
            <person name="Blanc-Mathieu R."/>
            <person name="Endo H."/>
            <person name="Kuwata A."/>
            <person name="Ogata H."/>
        </authorList>
    </citation>
    <scope>NUCLEOTIDE SEQUENCE [LARGE SCALE GENOMIC DNA]</scope>
    <source>
        <strain evidence="15">NIES 3700</strain>
    </source>
</reference>
<comment type="caution">
    <text evidence="14">The sequence shown here is derived from an EMBL/GenBank/DDBJ whole genome shotgun (WGS) entry which is preliminary data.</text>
</comment>
<dbReference type="PANTHER" id="PTHR10121:SF0">
    <property type="entry name" value="COATOMER SUBUNIT DELTA"/>
    <property type="match status" value="1"/>
</dbReference>
<evidence type="ECO:0000256" key="9">
    <source>
        <dbReference type="ARBA" id="ARBA00023136"/>
    </source>
</evidence>
<evidence type="ECO:0000256" key="1">
    <source>
        <dbReference type="ARBA" id="ARBA00004255"/>
    </source>
</evidence>
<evidence type="ECO:0000256" key="7">
    <source>
        <dbReference type="ARBA" id="ARBA00022927"/>
    </source>
</evidence>
<dbReference type="InterPro" id="IPR027059">
    <property type="entry name" value="Coatomer_dsu"/>
</dbReference>
<evidence type="ECO:0000256" key="8">
    <source>
        <dbReference type="ARBA" id="ARBA00023034"/>
    </source>
</evidence>
<evidence type="ECO:0000313" key="15">
    <source>
        <dbReference type="Proteomes" id="UP001165122"/>
    </source>
</evidence>
<comment type="similarity">
    <text evidence="2 11">Belongs to the adaptor complexes medium subunit family. Delta-COP subfamily.</text>
</comment>
<comment type="function">
    <text evidence="11">The coatomer is a cytosolic protein complex that binds to dilysine motifs and reversibly associates with Golgi non-clathrin-coated vesicles, which further mediate biosynthetic protein transport from the ER, via the Golgi up to the trans Golgi network.</text>
</comment>